<feature type="region of interest" description="Disordered" evidence="1">
    <location>
        <begin position="234"/>
        <end position="254"/>
    </location>
</feature>
<reference evidence="3" key="1">
    <citation type="submission" date="2023-08" db="EMBL/GenBank/DDBJ databases">
        <authorList>
            <person name="Audoor S."/>
            <person name="Bilcke G."/>
        </authorList>
    </citation>
    <scope>NUCLEOTIDE SEQUENCE</scope>
</reference>
<dbReference type="Gene3D" id="3.40.50.11350">
    <property type="match status" value="1"/>
</dbReference>
<dbReference type="AlphaFoldDB" id="A0AAD2FNJ3"/>
<protein>
    <recommendedName>
        <fullName evidence="5">GDP-fucose protein O-fucosyltransferase 1</fullName>
    </recommendedName>
</protein>
<name>A0AAD2FNJ3_9STRA</name>
<gene>
    <name evidence="3" type="ORF">CYCCA115_LOCUS10898</name>
</gene>
<feature type="compositionally biased region" description="Basic and acidic residues" evidence="1">
    <location>
        <begin position="41"/>
        <end position="51"/>
    </location>
</feature>
<organism evidence="3 4">
    <name type="scientific">Cylindrotheca closterium</name>
    <dbReference type="NCBI Taxonomy" id="2856"/>
    <lineage>
        <taxon>Eukaryota</taxon>
        <taxon>Sar</taxon>
        <taxon>Stramenopiles</taxon>
        <taxon>Ochrophyta</taxon>
        <taxon>Bacillariophyta</taxon>
        <taxon>Bacillariophyceae</taxon>
        <taxon>Bacillariophycidae</taxon>
        <taxon>Bacillariales</taxon>
        <taxon>Bacillariaceae</taxon>
        <taxon>Cylindrotheca</taxon>
    </lineage>
</organism>
<keyword evidence="2" id="KW-0732">Signal</keyword>
<feature type="compositionally biased region" description="Low complexity" evidence="1">
    <location>
        <begin position="244"/>
        <end position="253"/>
    </location>
</feature>
<feature type="signal peptide" evidence="2">
    <location>
        <begin position="1"/>
        <end position="28"/>
    </location>
</feature>
<dbReference type="EMBL" id="CAKOGP040001718">
    <property type="protein sequence ID" value="CAJ1946916.1"/>
    <property type="molecule type" value="Genomic_DNA"/>
</dbReference>
<evidence type="ECO:0000256" key="2">
    <source>
        <dbReference type="SAM" id="SignalP"/>
    </source>
</evidence>
<evidence type="ECO:0000256" key="1">
    <source>
        <dbReference type="SAM" id="MobiDB-lite"/>
    </source>
</evidence>
<evidence type="ECO:0008006" key="5">
    <source>
        <dbReference type="Google" id="ProtNLM"/>
    </source>
</evidence>
<keyword evidence="4" id="KW-1185">Reference proteome</keyword>
<feature type="compositionally biased region" description="Basic and acidic residues" evidence="1">
    <location>
        <begin position="234"/>
        <end position="243"/>
    </location>
</feature>
<evidence type="ECO:0000313" key="4">
    <source>
        <dbReference type="Proteomes" id="UP001295423"/>
    </source>
</evidence>
<feature type="region of interest" description="Disordered" evidence="1">
    <location>
        <begin position="37"/>
        <end position="76"/>
    </location>
</feature>
<comment type="caution">
    <text evidence="3">The sequence shown here is derived from an EMBL/GenBank/DDBJ whole genome shotgun (WGS) entry which is preliminary data.</text>
</comment>
<dbReference type="Proteomes" id="UP001295423">
    <property type="component" value="Unassembled WGS sequence"/>
</dbReference>
<sequence length="564" mass="63741">MRSIRSALSSLLYLCSGWLLCWVLVVAPRDIALSSLLPNEDNNHNNNHDGPSKSSSWKVMTVSPPSPPSPPSLSSMKNHSVLHDILARRPNWRRDFELEAWLPKWRRNNVEQRTAMTQQHQYYNSTFPLSQQEEATHDDFFWNHVVVGHNGNTNNSNDSFAFANANIGLGHRLAQLSYSWTCQIVPHQQQQLIHWVTGGLDDNRGWHYLFQDSPVLAGVPRHWHKGKPSLEKIQAHREQHDESSSSSSSSSSSACQDYSTYFPLDCDETCKGFKHPRDLWFLRFAQEPSAQEFYQLLRAQTQPRIKERVARYMDHHWPSSKLVIGVHIRAGNGKDDGLGHFDLVQRGDWLAKDLPKAVTMIRQHIRMVASSVLDRYTTMGGGSYYKSNANDDNEAAIDNYYQVFLATDTEKVLAEFRKQDPSVLTLEQERPKDGVAIFQSATCQKGSNPVDCALETQENMLVDALLLSSADVLLAESFSNFLYSLPATLALAEGKIFCQAGRAALGGKYITQDDRQASLLGDPKWWASPPPNVMPVRCQTSAWAARDRFNFHNFPDVMARTGVV</sequence>
<feature type="chain" id="PRO_5041909517" description="GDP-fucose protein O-fucosyltransferase 1" evidence="2">
    <location>
        <begin position="29"/>
        <end position="564"/>
    </location>
</feature>
<accession>A0AAD2FNJ3</accession>
<evidence type="ECO:0000313" key="3">
    <source>
        <dbReference type="EMBL" id="CAJ1946916.1"/>
    </source>
</evidence>
<proteinExistence type="predicted"/>